<evidence type="ECO:0000256" key="4">
    <source>
        <dbReference type="ARBA" id="ARBA00022679"/>
    </source>
</evidence>
<dbReference type="GO" id="GO:0016874">
    <property type="term" value="F:ligase activity"/>
    <property type="evidence" value="ECO:0007669"/>
    <property type="project" value="UniProtKB-KW"/>
</dbReference>
<keyword evidence="9" id="KW-0862">Zinc</keyword>
<feature type="transmembrane region" description="Helical" evidence="12">
    <location>
        <begin position="218"/>
        <end position="238"/>
    </location>
</feature>
<sequence>MNEIITVIVILSAGIMMIAYSIKPFRKLRAIKKSDEISISAALCRGNMVQISGTVIGYGNSIKSPIEGKECVVYEYKISKTSRDSADPENDHYWKDLEKTKESVDFMLEDHTGTAHINVDSSDISLTHDSRYTISGSSSVPTTATGDPIPFDPTNFDFKDRLRFTEGTIRPGDWISVIGTFSGTKTDGRENVEITSDDIIYIFDKDTGDKISSLQKTAIGTFIFGFVFTSFALVYVVLELL</sequence>
<dbReference type="EMBL" id="CP024046">
    <property type="protein sequence ID" value="AXR76299.1"/>
    <property type="molecule type" value="Genomic_DNA"/>
</dbReference>
<dbReference type="Pfam" id="PF12483">
    <property type="entry name" value="GIDE"/>
    <property type="match status" value="1"/>
</dbReference>
<feature type="domain" description="E3 Ubiquitin ligase MUL1-like" evidence="13">
    <location>
        <begin position="85"/>
        <end position="232"/>
    </location>
</feature>
<dbReference type="Proteomes" id="UP000258613">
    <property type="component" value="Plasmid pAArc-Mg-01"/>
</dbReference>
<evidence type="ECO:0000313" key="16">
    <source>
        <dbReference type="Proteomes" id="UP000258613"/>
    </source>
</evidence>
<keyword evidence="11 12" id="KW-0472">Membrane</keyword>
<evidence type="ECO:0000256" key="12">
    <source>
        <dbReference type="SAM" id="Phobius"/>
    </source>
</evidence>
<dbReference type="GeneID" id="37640442"/>
<comment type="catalytic activity">
    <reaction evidence="1">
        <text>S-ubiquitinyl-[E2 ubiquitin-conjugating enzyme]-L-cysteine + [acceptor protein]-L-lysine = [E2 ubiquitin-conjugating enzyme]-L-cysteine + N(6)-ubiquitinyl-[acceptor protein]-L-lysine.</text>
        <dbReference type="EC" id="2.3.2.27"/>
    </reaction>
</comment>
<geneLocation type="plasmid" evidence="15">
    <name>pAArc-Mg-01</name>
</geneLocation>
<evidence type="ECO:0000256" key="9">
    <source>
        <dbReference type="ARBA" id="ARBA00022833"/>
    </source>
</evidence>
<protein>
    <recommendedName>
        <fullName evidence="3">RING-type E3 ubiquitin transferase</fullName>
        <ecNumber evidence="3">2.3.2.27</ecNumber>
    </recommendedName>
</protein>
<reference evidence="15 16" key="2">
    <citation type="submission" date="2018-02" db="EMBL/GenBank/DDBJ databases">
        <title>Phenotypic and genomic properties of facultatively anaerobic sulfur-reducing natronoarchaea from hypersaline soda lakes.</title>
        <authorList>
            <person name="Sorokin D.Y."/>
            <person name="Kublanov I.V."/>
            <person name="Roman P."/>
            <person name="Sinninghe Damste J.S."/>
            <person name="Golyshin P.N."/>
            <person name="Rojo D."/>
            <person name="Ciordia S."/>
            <person name="Mena M.D.C."/>
            <person name="Ferrer M."/>
            <person name="Messina E."/>
            <person name="Smedile F."/>
            <person name="La Spada G."/>
            <person name="La Cono V."/>
            <person name="Yakimov M.M."/>
        </authorList>
    </citation>
    <scope>NUCLEOTIDE SEQUENCE [LARGE SCALE GENOMIC DNA]</scope>
    <source>
        <strain evidence="15 16">AArc-Mg</strain>
        <plasmid evidence="16">paarc-mg-01</plasmid>
        <plasmid evidence="15">pAArc-Mg-01</plasmid>
    </source>
</reference>
<dbReference type="EMBL" id="CP027032">
    <property type="protein sequence ID" value="AXR79987.1"/>
    <property type="molecule type" value="Genomic_DNA"/>
</dbReference>
<evidence type="ECO:0000256" key="2">
    <source>
        <dbReference type="ARBA" id="ARBA00004141"/>
    </source>
</evidence>
<gene>
    <name evidence="14" type="ORF">AArc1_5098</name>
    <name evidence="15" type="ORF">AArcMg_4162</name>
</gene>
<accession>A0A346PKE2</accession>
<dbReference type="OrthoDB" id="170690at2157"/>
<keyword evidence="14" id="KW-0614">Plasmid</keyword>
<proteinExistence type="predicted"/>
<keyword evidence="10 12" id="KW-1133">Transmembrane helix</keyword>
<dbReference type="GO" id="GO:0016567">
    <property type="term" value="P:protein ubiquitination"/>
    <property type="evidence" value="ECO:0007669"/>
    <property type="project" value="InterPro"/>
</dbReference>
<feature type="transmembrane region" description="Helical" evidence="12">
    <location>
        <begin position="6"/>
        <end position="22"/>
    </location>
</feature>
<dbReference type="GO" id="GO:0016020">
    <property type="term" value="C:membrane"/>
    <property type="evidence" value="ECO:0007669"/>
    <property type="project" value="UniProtKB-SubCell"/>
</dbReference>
<accession>A0A346P9V4</accession>
<evidence type="ECO:0000259" key="13">
    <source>
        <dbReference type="Pfam" id="PF12483"/>
    </source>
</evidence>
<dbReference type="GO" id="GO:0008270">
    <property type="term" value="F:zinc ion binding"/>
    <property type="evidence" value="ECO:0007669"/>
    <property type="project" value="UniProtKB-KW"/>
</dbReference>
<keyword evidence="8" id="KW-0833">Ubl conjugation pathway</keyword>
<evidence type="ECO:0000256" key="5">
    <source>
        <dbReference type="ARBA" id="ARBA00022692"/>
    </source>
</evidence>
<geneLocation type="plasmid" evidence="16">
    <name>paarc-mg-01</name>
</geneLocation>
<keyword evidence="5 12" id="KW-0812">Transmembrane</keyword>
<reference evidence="14 17" key="1">
    <citation type="submission" date="2017-10" db="EMBL/GenBank/DDBJ databases">
        <title>Phenotypic and genomic properties of facultatively anaerobic sulfur-reducing natronoarchaea from hypersaline soda lakes.</title>
        <authorList>
            <person name="Sorokin D.Y."/>
            <person name="Kublanov I.V."/>
            <person name="Roman P."/>
            <person name="Sinninghe Damste J.S."/>
            <person name="Golyshin P.N."/>
            <person name="Rojo D."/>
            <person name="Ciordia S."/>
            <person name="Mena Md.C."/>
            <person name="Ferrer M."/>
            <person name="Messina E."/>
            <person name="Smedile F."/>
            <person name="La Spada G."/>
            <person name="La Cono V."/>
            <person name="Yakimov M.M."/>
        </authorList>
    </citation>
    <scope>NUCLEOTIDE SEQUENCE [LARGE SCALE GENOMIC DNA]</scope>
    <source>
        <strain evidence="14 17">AArc1</strain>
        <plasmid evidence="17">paarc1-02</plasmid>
        <plasmid evidence="14">pAArc1-02</plasmid>
    </source>
</reference>
<evidence type="ECO:0000256" key="8">
    <source>
        <dbReference type="ARBA" id="ARBA00022786"/>
    </source>
</evidence>
<evidence type="ECO:0000256" key="1">
    <source>
        <dbReference type="ARBA" id="ARBA00000900"/>
    </source>
</evidence>
<evidence type="ECO:0000256" key="6">
    <source>
        <dbReference type="ARBA" id="ARBA00022723"/>
    </source>
</evidence>
<evidence type="ECO:0000256" key="11">
    <source>
        <dbReference type="ARBA" id="ARBA00023136"/>
    </source>
</evidence>
<evidence type="ECO:0000256" key="3">
    <source>
        <dbReference type="ARBA" id="ARBA00012483"/>
    </source>
</evidence>
<dbReference type="EC" id="2.3.2.27" evidence="3"/>
<dbReference type="KEGG" id="nan:AArc1_5098"/>
<keyword evidence="16" id="KW-1185">Reference proteome</keyword>
<evidence type="ECO:0000313" key="14">
    <source>
        <dbReference type="EMBL" id="AXR76299.1"/>
    </source>
</evidence>
<keyword evidence="6" id="KW-0479">Metal-binding</keyword>
<keyword evidence="15" id="KW-0436">Ligase</keyword>
<dbReference type="AlphaFoldDB" id="A0A346P9V4"/>
<keyword evidence="7" id="KW-0863">Zinc-finger</keyword>
<dbReference type="InterPro" id="IPR022170">
    <property type="entry name" value="MUL1-like"/>
</dbReference>
<evidence type="ECO:0000256" key="7">
    <source>
        <dbReference type="ARBA" id="ARBA00022771"/>
    </source>
</evidence>
<comment type="subcellular location">
    <subcellularLocation>
        <location evidence="2">Membrane</location>
        <topology evidence="2">Multi-pass membrane protein</topology>
    </subcellularLocation>
</comment>
<organism evidence="14 17">
    <name type="scientific">Natrarchaeobaculum sulfurireducens</name>
    <dbReference type="NCBI Taxonomy" id="2044521"/>
    <lineage>
        <taxon>Archaea</taxon>
        <taxon>Methanobacteriati</taxon>
        <taxon>Methanobacteriota</taxon>
        <taxon>Stenosarchaea group</taxon>
        <taxon>Halobacteria</taxon>
        <taxon>Halobacteriales</taxon>
        <taxon>Natrialbaceae</taxon>
        <taxon>Natrarchaeobaculum</taxon>
    </lineage>
</organism>
<evidence type="ECO:0000256" key="10">
    <source>
        <dbReference type="ARBA" id="ARBA00022989"/>
    </source>
</evidence>
<geneLocation type="plasmid" evidence="14">
    <name>pAArc1-02</name>
</geneLocation>
<dbReference type="KEGG" id="nag:AArcMg_4162"/>
<evidence type="ECO:0000313" key="17">
    <source>
        <dbReference type="Proteomes" id="UP000258707"/>
    </source>
</evidence>
<keyword evidence="4" id="KW-0808">Transferase</keyword>
<dbReference type="Proteomes" id="UP000258707">
    <property type="component" value="Plasmid pAArc1-02"/>
</dbReference>
<dbReference type="RefSeq" id="WP_117362488.1">
    <property type="nucleotide sequence ID" value="NZ_CP024046.1"/>
</dbReference>
<name>A0A346P9V4_9EURY</name>
<dbReference type="GO" id="GO:0061630">
    <property type="term" value="F:ubiquitin protein ligase activity"/>
    <property type="evidence" value="ECO:0007669"/>
    <property type="project" value="UniProtKB-EC"/>
</dbReference>
<geneLocation type="plasmid" evidence="17">
    <name>paarc1-02</name>
</geneLocation>
<evidence type="ECO:0000313" key="15">
    <source>
        <dbReference type="EMBL" id="AXR79987.1"/>
    </source>
</evidence>